<dbReference type="InterPro" id="IPR006568">
    <property type="entry name" value="PSP_pro-rich"/>
</dbReference>
<feature type="region of interest" description="Disordered" evidence="1">
    <location>
        <begin position="368"/>
        <end position="517"/>
    </location>
</feature>
<accession>A0A1Y2EU52</accession>
<feature type="compositionally biased region" description="Polar residues" evidence="1">
    <location>
        <begin position="73"/>
        <end position="86"/>
    </location>
</feature>
<feature type="compositionally biased region" description="Basic and acidic residues" evidence="1">
    <location>
        <begin position="444"/>
        <end position="455"/>
    </location>
</feature>
<feature type="region of interest" description="Disordered" evidence="1">
    <location>
        <begin position="1"/>
        <end position="48"/>
    </location>
</feature>
<dbReference type="GO" id="GO:0005634">
    <property type="term" value="C:nucleus"/>
    <property type="evidence" value="ECO:0007669"/>
    <property type="project" value="InterPro"/>
</dbReference>
<dbReference type="InterPro" id="IPR052584">
    <property type="entry name" value="U2_snRNP_Complex_Component"/>
</dbReference>
<protein>
    <recommendedName>
        <fullName evidence="2">PSP proline-rich domain-containing protein</fullName>
    </recommendedName>
</protein>
<dbReference type="Proteomes" id="UP000193685">
    <property type="component" value="Unassembled WGS sequence"/>
</dbReference>
<dbReference type="OrthoDB" id="10260794at2759"/>
<feature type="compositionally biased region" description="Basic and acidic residues" evidence="1">
    <location>
        <begin position="421"/>
        <end position="437"/>
    </location>
</feature>
<dbReference type="PANTHER" id="PTHR12785">
    <property type="entry name" value="SPLICING FACTOR 3B"/>
    <property type="match status" value="1"/>
</dbReference>
<organism evidence="3 4">
    <name type="scientific">Protomyces lactucae-debilis</name>
    <dbReference type="NCBI Taxonomy" id="2754530"/>
    <lineage>
        <taxon>Eukaryota</taxon>
        <taxon>Fungi</taxon>
        <taxon>Dikarya</taxon>
        <taxon>Ascomycota</taxon>
        <taxon>Taphrinomycotina</taxon>
        <taxon>Taphrinomycetes</taxon>
        <taxon>Taphrinales</taxon>
        <taxon>Protomycetaceae</taxon>
        <taxon>Protomyces</taxon>
    </lineage>
</organism>
<dbReference type="SMART" id="SM00581">
    <property type="entry name" value="PSP"/>
    <property type="match status" value="1"/>
</dbReference>
<feature type="compositionally biased region" description="Basic residues" evidence="1">
    <location>
        <begin position="8"/>
        <end position="18"/>
    </location>
</feature>
<dbReference type="STRING" id="56484.A0A1Y2EU52"/>
<comment type="caution">
    <text evidence="3">The sequence shown here is derived from an EMBL/GenBank/DDBJ whole genome shotgun (WGS) entry which is preliminary data.</text>
</comment>
<name>A0A1Y2EU52_PROLT</name>
<dbReference type="GeneID" id="63786846"/>
<keyword evidence="4" id="KW-1185">Reference proteome</keyword>
<feature type="domain" description="PSP proline-rich" evidence="2">
    <location>
        <begin position="266"/>
        <end position="319"/>
    </location>
</feature>
<feature type="region of interest" description="Disordered" evidence="1">
    <location>
        <begin position="533"/>
        <end position="588"/>
    </location>
</feature>
<dbReference type="PANTHER" id="PTHR12785:SF6">
    <property type="entry name" value="SPLICING FACTOR 3B SUBUNIT 2"/>
    <property type="match status" value="1"/>
</dbReference>
<dbReference type="EMBL" id="MCFI01000030">
    <property type="protein sequence ID" value="ORY74375.1"/>
    <property type="molecule type" value="Genomic_DNA"/>
</dbReference>
<evidence type="ECO:0000313" key="3">
    <source>
        <dbReference type="EMBL" id="ORY74375.1"/>
    </source>
</evidence>
<feature type="compositionally biased region" description="Acidic residues" evidence="1">
    <location>
        <begin position="370"/>
        <end position="393"/>
    </location>
</feature>
<dbReference type="RefSeq" id="XP_040722024.1">
    <property type="nucleotide sequence ID" value="XM_040870247.1"/>
</dbReference>
<feature type="region of interest" description="Disordered" evidence="1">
    <location>
        <begin position="70"/>
        <end position="122"/>
    </location>
</feature>
<evidence type="ECO:0000313" key="4">
    <source>
        <dbReference type="Proteomes" id="UP000193685"/>
    </source>
</evidence>
<feature type="compositionally biased region" description="Polar residues" evidence="1">
    <location>
        <begin position="397"/>
        <end position="412"/>
    </location>
</feature>
<dbReference type="Pfam" id="PF04046">
    <property type="entry name" value="PSP"/>
    <property type="match status" value="1"/>
</dbReference>
<reference evidence="3 4" key="1">
    <citation type="submission" date="2016-07" db="EMBL/GenBank/DDBJ databases">
        <title>Pervasive Adenine N6-methylation of Active Genes in Fungi.</title>
        <authorList>
            <consortium name="DOE Joint Genome Institute"/>
            <person name="Mondo S.J."/>
            <person name="Dannebaum R.O."/>
            <person name="Kuo R.C."/>
            <person name="Labutti K."/>
            <person name="Haridas S."/>
            <person name="Kuo A."/>
            <person name="Salamov A."/>
            <person name="Ahrendt S.R."/>
            <person name="Lipzen A."/>
            <person name="Sullivan W."/>
            <person name="Andreopoulos W.B."/>
            <person name="Clum A."/>
            <person name="Lindquist E."/>
            <person name="Daum C."/>
            <person name="Ramamoorthy G.K."/>
            <person name="Gryganskyi A."/>
            <person name="Culley D."/>
            <person name="Magnuson J.K."/>
            <person name="James T.Y."/>
            <person name="O'Malley M.A."/>
            <person name="Stajich J.E."/>
            <person name="Spatafora J.W."/>
            <person name="Visel A."/>
            <person name="Grigoriev I.V."/>
        </authorList>
    </citation>
    <scope>NUCLEOTIDE SEQUENCE [LARGE SCALE GENOMIC DNA]</scope>
    <source>
        <strain evidence="3 4">12-1054</strain>
    </source>
</reference>
<dbReference type="Pfam" id="PF04037">
    <property type="entry name" value="DUF382"/>
    <property type="match status" value="1"/>
</dbReference>
<sequence>MVAFKSKNAARRTAKKQQKASGDKLAQKAEVQVTSDEPRANGKSSLLDEIASMPLDGDLSDFKAAFQRMATEDASTSSVRLISSNEKGQRIYDDDAYIPDEGYGDDSEPEEKQVSKSRQKKASRLNVAELKQLVKMPEVVEWFDVSAPDPKLLVTLKSVRNAVPVPGHWSQKREYLAGKRGMEQSRFELPDFIRATGVGEMRQAAQDEREGASLKQQMRQRVQPKMGRLDIDYQKLHDAFFRFQTKPHMTQFGETYFEGKEMETNTREKRPGHLSEELKDALSIPPGAPPPWLINMQRFGPPPSYPSLKIAGLNAPIPSGAQWGYHPGGWGKPPTDEYNRPLYGDVFGMLQPPPRADLGVRKEIEHWGELEEAPEEEAEDEEEEEEEEEEEVEDKQYTASGLETPSGMQSVASAGFNGLETPDHIELRKSRYEENKDRARRGRREPSPEPEDVNRPKTLYQVLPEKQEKVKGFYGSSHGYAMPDDMPPAPAATPRAPWTQNVIPTLGADQPTKKRHVDDVNLAVDPEQLEKMSKEELSQVYDQARSDRIKPANWDNDLSDMVNENVQAQQAKRQKRPPPAEAKKKFKF</sequence>
<gene>
    <name evidence="3" type="ORF">BCR37DRAFT_384504</name>
</gene>
<dbReference type="AlphaFoldDB" id="A0A1Y2EU52"/>
<dbReference type="OMA" id="MASTHTY"/>
<dbReference type="InterPro" id="IPR007180">
    <property type="entry name" value="DUF382"/>
</dbReference>
<evidence type="ECO:0000256" key="1">
    <source>
        <dbReference type="SAM" id="MobiDB-lite"/>
    </source>
</evidence>
<feature type="compositionally biased region" description="Acidic residues" evidence="1">
    <location>
        <begin position="94"/>
        <end position="109"/>
    </location>
</feature>
<evidence type="ECO:0000259" key="2">
    <source>
        <dbReference type="SMART" id="SM00581"/>
    </source>
</evidence>
<proteinExistence type="predicted"/>